<keyword evidence="9" id="KW-1185">Reference proteome</keyword>
<dbReference type="Pfam" id="PF02465">
    <property type="entry name" value="FliD_N"/>
    <property type="match status" value="1"/>
</dbReference>
<dbReference type="PANTHER" id="PTHR30288:SF0">
    <property type="entry name" value="FLAGELLAR HOOK-ASSOCIATED PROTEIN 2"/>
    <property type="match status" value="1"/>
</dbReference>
<keyword evidence="8" id="KW-0282">Flagellum</keyword>
<gene>
    <name evidence="8" type="primary">fliD</name>
    <name evidence="8" type="ORF">KSS89_09325</name>
</gene>
<dbReference type="Proteomes" id="UP000693952">
    <property type="component" value="Chromosome"/>
</dbReference>
<dbReference type="PANTHER" id="PTHR30288">
    <property type="entry name" value="FLAGELLAR CAP/ASSEMBLY PROTEIN FLID"/>
    <property type="match status" value="1"/>
</dbReference>
<dbReference type="InterPro" id="IPR040026">
    <property type="entry name" value="FliD"/>
</dbReference>
<feature type="domain" description="Flagellar hook-associated protein 2 N-terminal" evidence="6">
    <location>
        <begin position="13"/>
        <end position="113"/>
    </location>
</feature>
<accession>A0ABX8MW73</accession>
<evidence type="ECO:0000256" key="1">
    <source>
        <dbReference type="ARBA" id="ARBA00009764"/>
    </source>
</evidence>
<comment type="function">
    <text evidence="5">Required for morphogenesis and for the elongation of the flagellar filament by facilitating polymerization of the flagellin monomers at the tip of growing filament. Forms a capping structure, which prevents flagellin subunits (transported through the central channel of the flagellum) from leaking out without polymerization at the distal end.</text>
</comment>
<feature type="domain" description="Flagellar hook-associated protein 2 C-terminal" evidence="7">
    <location>
        <begin position="232"/>
        <end position="468"/>
    </location>
</feature>
<keyword evidence="5" id="KW-0964">Secreted</keyword>
<sequence>MASPILPGTGLGSGLDTGAIVKALVNADKAAKQGQIDRATASNSASISGIGTLQSLLSTFQSTLSVAGLGSAVNPAFTGFAATSSDAKFVDATAGNDAVAGKYTVTVQNLATSSKVASQAFSGGVSSPISKGTLTITQGSSSYSLAVGANATLQSVRDAINADSKMASSGISANIVTDSFGSRLVVGSDKTGVGTDLSVSGIPELQIDGTKVMSDKDNPVTATSSGAIGSLAKDANFTVDGMVLTSKYNTVTQAISGLKLNLVAPTAPNTSITVEVKTNTEGLKTSIQKFVDAYNAVANGISTLTKPSLDDDGKLTVPAPLTGDPLPRSILAAIREPLSQVGSGGKLTVLAQLGITTNQKTGALDFDDKKFTAAMNDKKLGGEVQKLFTGDDAVPGSGLLDRMTAAIKPFTQGVGTTEGILTTRTKNLDMVKKKLTDQQAALDRRIETLTAVLTKKYNDMDTLVGKLKATGNNITSMFEALNAQKKS</sequence>
<reference evidence="8" key="1">
    <citation type="submission" date="2021-06" db="EMBL/GenBank/DDBJ databases">
        <title>Updating the genus Pseudomonas: Description of 43 new species and partition of the Pseudomonas putida group.</title>
        <authorList>
            <person name="Girard L."/>
            <person name="Lood C."/>
            <person name="Vandamme P."/>
            <person name="Rokni-Zadeh H."/>
            <person name="van Noort V."/>
            <person name="Hofte M."/>
            <person name="Lavigne R."/>
            <person name="De Mot R."/>
        </authorList>
    </citation>
    <scope>NUCLEOTIDE SEQUENCE</scope>
    <source>
        <strain evidence="8">CMR12a</strain>
    </source>
</reference>
<comment type="similarity">
    <text evidence="1 5">Belongs to the FliD family.</text>
</comment>
<dbReference type="InterPro" id="IPR010810">
    <property type="entry name" value="Flagellin_hook_IN_motif"/>
</dbReference>
<evidence type="ECO:0000256" key="4">
    <source>
        <dbReference type="ARBA" id="ARBA00023143"/>
    </source>
</evidence>
<comment type="subunit">
    <text evidence="2 5">Homopentamer.</text>
</comment>
<dbReference type="InterPro" id="IPR003481">
    <property type="entry name" value="FliD_N"/>
</dbReference>
<dbReference type="InterPro" id="IPR010809">
    <property type="entry name" value="FliD_C"/>
</dbReference>
<organism evidence="8 9">
    <name type="scientific">Pseudomonas sessilinigenes</name>
    <dbReference type="NCBI Taxonomy" id="658629"/>
    <lineage>
        <taxon>Bacteria</taxon>
        <taxon>Pseudomonadati</taxon>
        <taxon>Pseudomonadota</taxon>
        <taxon>Gammaproteobacteria</taxon>
        <taxon>Pseudomonadales</taxon>
        <taxon>Pseudomonadaceae</taxon>
        <taxon>Pseudomonas</taxon>
    </lineage>
</organism>
<evidence type="ECO:0000259" key="7">
    <source>
        <dbReference type="Pfam" id="PF07195"/>
    </source>
</evidence>
<name>A0ABX8MW73_9PSED</name>
<dbReference type="RefSeq" id="WP_124346115.1">
    <property type="nucleotide sequence ID" value="NZ_CP027706.1"/>
</dbReference>
<evidence type="ECO:0000256" key="5">
    <source>
        <dbReference type="RuleBase" id="RU362066"/>
    </source>
</evidence>
<evidence type="ECO:0000313" key="8">
    <source>
        <dbReference type="EMBL" id="QXH42401.1"/>
    </source>
</evidence>
<proteinExistence type="inferred from homology"/>
<protein>
    <recommendedName>
        <fullName evidence="5">Flagellar hook-associated protein 2</fullName>
        <shortName evidence="5">HAP2</shortName>
    </recommendedName>
    <alternativeName>
        <fullName evidence="5">Flagellar cap protein</fullName>
    </alternativeName>
</protein>
<dbReference type="Pfam" id="PF07196">
    <property type="entry name" value="Flagellin_IN"/>
    <property type="match status" value="1"/>
</dbReference>
<evidence type="ECO:0000259" key="6">
    <source>
        <dbReference type="Pfam" id="PF02465"/>
    </source>
</evidence>
<dbReference type="EMBL" id="CP077074">
    <property type="protein sequence ID" value="QXH42401.1"/>
    <property type="molecule type" value="Genomic_DNA"/>
</dbReference>
<keyword evidence="4 5" id="KW-0975">Bacterial flagellum</keyword>
<evidence type="ECO:0000313" key="9">
    <source>
        <dbReference type="Proteomes" id="UP000693952"/>
    </source>
</evidence>
<keyword evidence="3" id="KW-0175">Coiled coil</keyword>
<keyword evidence="8" id="KW-0966">Cell projection</keyword>
<dbReference type="Pfam" id="PF07195">
    <property type="entry name" value="FliD_C"/>
    <property type="match status" value="1"/>
</dbReference>
<comment type="subcellular location">
    <subcellularLocation>
        <location evidence="5">Secreted</location>
    </subcellularLocation>
    <subcellularLocation>
        <location evidence="5">Bacterial flagellum</location>
    </subcellularLocation>
</comment>
<keyword evidence="8" id="KW-0969">Cilium</keyword>
<evidence type="ECO:0000256" key="2">
    <source>
        <dbReference type="ARBA" id="ARBA00011255"/>
    </source>
</evidence>
<evidence type="ECO:0000256" key="3">
    <source>
        <dbReference type="ARBA" id="ARBA00023054"/>
    </source>
</evidence>